<dbReference type="EMBL" id="CP025096">
    <property type="protein sequence ID" value="AUD03470.1"/>
    <property type="molecule type" value="Genomic_DNA"/>
</dbReference>
<feature type="transmembrane region" description="Helical" evidence="18">
    <location>
        <begin position="177"/>
        <end position="201"/>
    </location>
</feature>
<dbReference type="SUPFAM" id="SSF47384">
    <property type="entry name" value="Homodimeric domain of signal transducing histidine kinase"/>
    <property type="match status" value="1"/>
</dbReference>
<evidence type="ECO:0000256" key="5">
    <source>
        <dbReference type="ARBA" id="ARBA00022553"/>
    </source>
</evidence>
<dbReference type="PRINTS" id="PR00344">
    <property type="entry name" value="BCTRLSENSOR"/>
</dbReference>
<keyword evidence="9 24" id="KW-0418">Kinase</keyword>
<evidence type="ECO:0000259" key="23">
    <source>
        <dbReference type="PROSITE" id="PS50894"/>
    </source>
</evidence>
<dbReference type="PROSITE" id="PS50109">
    <property type="entry name" value="HIS_KIN"/>
    <property type="match status" value="1"/>
</dbReference>
<evidence type="ECO:0000259" key="21">
    <source>
        <dbReference type="PROSITE" id="PS50112"/>
    </source>
</evidence>
<feature type="domain" description="PAS" evidence="21">
    <location>
        <begin position="217"/>
        <end position="252"/>
    </location>
</feature>
<comment type="subcellular location">
    <subcellularLocation>
        <location evidence="2">Cell membrane</location>
        <topology evidence="2">Multi-pass membrane protein</topology>
    </subcellularLocation>
</comment>
<feature type="domain" description="PAC" evidence="22">
    <location>
        <begin position="295"/>
        <end position="347"/>
    </location>
</feature>
<protein>
    <recommendedName>
        <fullName evidence="15">Sensory/regulatory protein RpfC</fullName>
        <ecNumber evidence="3">2.7.13.3</ecNumber>
    </recommendedName>
</protein>
<evidence type="ECO:0000256" key="9">
    <source>
        <dbReference type="ARBA" id="ARBA00022777"/>
    </source>
</evidence>
<keyword evidence="8" id="KW-0547">Nucleotide-binding</keyword>
<dbReference type="CDD" id="cd00082">
    <property type="entry name" value="HisKA"/>
    <property type="match status" value="1"/>
</dbReference>
<dbReference type="InterPro" id="IPR008207">
    <property type="entry name" value="Sig_transdc_His_kin_Hpt_dom"/>
</dbReference>
<feature type="domain" description="Histidine kinase" evidence="19">
    <location>
        <begin position="365"/>
        <end position="587"/>
    </location>
</feature>
<evidence type="ECO:0000256" key="10">
    <source>
        <dbReference type="ARBA" id="ARBA00022840"/>
    </source>
</evidence>
<dbReference type="CDD" id="cd16922">
    <property type="entry name" value="HATPase_EvgS-ArcB-TorS-like"/>
    <property type="match status" value="1"/>
</dbReference>
<dbReference type="PROSITE" id="PS50110">
    <property type="entry name" value="RESPONSE_REGULATORY"/>
    <property type="match status" value="1"/>
</dbReference>
<dbReference type="SMART" id="SM00388">
    <property type="entry name" value="HisKA"/>
    <property type="match status" value="1"/>
</dbReference>
<feature type="domain" description="HPt" evidence="23">
    <location>
        <begin position="760"/>
        <end position="858"/>
    </location>
</feature>
<reference evidence="24 25" key="1">
    <citation type="submission" date="2017-11" db="EMBL/GenBank/DDBJ databases">
        <title>Taxonomic description and genome sequences of Spirosoma HA7 sp. nov., isolated from pollen microhabitat of Corylus avellana.</title>
        <authorList>
            <person name="Ambika Manirajan B."/>
            <person name="Suarez C."/>
            <person name="Ratering S."/>
            <person name="Geissler-Plaum R."/>
            <person name="Cardinale M."/>
            <person name="Sylvia S."/>
        </authorList>
    </citation>
    <scope>NUCLEOTIDE SEQUENCE [LARGE SCALE GENOMIC DNA]</scope>
    <source>
        <strain evidence="24 25">HA7</strain>
    </source>
</reference>
<evidence type="ECO:0000256" key="18">
    <source>
        <dbReference type="SAM" id="Phobius"/>
    </source>
</evidence>
<dbReference type="PANTHER" id="PTHR45339">
    <property type="entry name" value="HYBRID SIGNAL TRANSDUCTION HISTIDINE KINASE J"/>
    <property type="match status" value="1"/>
</dbReference>
<dbReference type="InterPro" id="IPR003594">
    <property type="entry name" value="HATPase_dom"/>
</dbReference>
<feature type="domain" description="Response regulatory" evidence="20">
    <location>
        <begin position="610"/>
        <end position="725"/>
    </location>
</feature>
<dbReference type="InterPro" id="IPR004358">
    <property type="entry name" value="Sig_transdc_His_kin-like_C"/>
</dbReference>
<dbReference type="GO" id="GO:0005886">
    <property type="term" value="C:plasma membrane"/>
    <property type="evidence" value="ECO:0007669"/>
    <property type="project" value="UniProtKB-SubCell"/>
</dbReference>
<evidence type="ECO:0000256" key="1">
    <source>
        <dbReference type="ARBA" id="ARBA00000085"/>
    </source>
</evidence>
<evidence type="ECO:0000259" key="20">
    <source>
        <dbReference type="PROSITE" id="PS50110"/>
    </source>
</evidence>
<evidence type="ECO:0000256" key="3">
    <source>
        <dbReference type="ARBA" id="ARBA00012438"/>
    </source>
</evidence>
<keyword evidence="13 18" id="KW-0472">Membrane</keyword>
<dbReference type="InterPro" id="IPR036641">
    <property type="entry name" value="HPT_dom_sf"/>
</dbReference>
<dbReference type="Pfam" id="PF05227">
    <property type="entry name" value="CHASE3"/>
    <property type="match status" value="1"/>
</dbReference>
<dbReference type="OrthoDB" id="9781208at2"/>
<dbReference type="PROSITE" id="PS50894">
    <property type="entry name" value="HPT"/>
    <property type="match status" value="1"/>
</dbReference>
<evidence type="ECO:0000256" key="8">
    <source>
        <dbReference type="ARBA" id="ARBA00022741"/>
    </source>
</evidence>
<dbReference type="Gene3D" id="1.20.120.160">
    <property type="entry name" value="HPT domain"/>
    <property type="match status" value="1"/>
</dbReference>
<dbReference type="SUPFAM" id="SSF55785">
    <property type="entry name" value="PYP-like sensor domain (PAS domain)"/>
    <property type="match status" value="1"/>
</dbReference>
<dbReference type="GO" id="GO:0005524">
    <property type="term" value="F:ATP binding"/>
    <property type="evidence" value="ECO:0007669"/>
    <property type="project" value="UniProtKB-KW"/>
</dbReference>
<dbReference type="SMART" id="SM00387">
    <property type="entry name" value="HATPase_c"/>
    <property type="match status" value="1"/>
</dbReference>
<evidence type="ECO:0000256" key="6">
    <source>
        <dbReference type="ARBA" id="ARBA00022679"/>
    </source>
</evidence>
<dbReference type="KEGG" id="spir:CWM47_17520"/>
<dbReference type="RefSeq" id="WP_100989537.1">
    <property type="nucleotide sequence ID" value="NZ_CP025096.1"/>
</dbReference>
<dbReference type="AlphaFoldDB" id="A0A2K8Z0Q4"/>
<organism evidence="24 25">
    <name type="scientific">Spirosoma pollinicola</name>
    <dbReference type="NCBI Taxonomy" id="2057025"/>
    <lineage>
        <taxon>Bacteria</taxon>
        <taxon>Pseudomonadati</taxon>
        <taxon>Bacteroidota</taxon>
        <taxon>Cytophagia</taxon>
        <taxon>Cytophagales</taxon>
        <taxon>Cytophagaceae</taxon>
        <taxon>Spirosoma</taxon>
    </lineage>
</organism>
<evidence type="ECO:0000256" key="13">
    <source>
        <dbReference type="ARBA" id="ARBA00023136"/>
    </source>
</evidence>
<dbReference type="Proteomes" id="UP000232883">
    <property type="component" value="Chromosome"/>
</dbReference>
<dbReference type="SUPFAM" id="SSF55874">
    <property type="entry name" value="ATPase domain of HSP90 chaperone/DNA topoisomerase II/histidine kinase"/>
    <property type="match status" value="1"/>
</dbReference>
<dbReference type="InterPro" id="IPR013656">
    <property type="entry name" value="PAS_4"/>
</dbReference>
<dbReference type="SUPFAM" id="SSF52172">
    <property type="entry name" value="CheY-like"/>
    <property type="match status" value="1"/>
</dbReference>
<dbReference type="Gene3D" id="1.10.287.130">
    <property type="match status" value="1"/>
</dbReference>
<name>A0A2K8Z0Q4_9BACT</name>
<dbReference type="InterPro" id="IPR011006">
    <property type="entry name" value="CheY-like_superfamily"/>
</dbReference>
<evidence type="ECO:0000256" key="15">
    <source>
        <dbReference type="ARBA" id="ARBA00068150"/>
    </source>
</evidence>
<evidence type="ECO:0000256" key="12">
    <source>
        <dbReference type="ARBA" id="ARBA00023012"/>
    </source>
</evidence>
<dbReference type="FunFam" id="3.30.565.10:FF:000010">
    <property type="entry name" value="Sensor histidine kinase RcsC"/>
    <property type="match status" value="1"/>
</dbReference>
<dbReference type="Gene3D" id="3.30.450.20">
    <property type="entry name" value="PAS domain"/>
    <property type="match status" value="1"/>
</dbReference>
<keyword evidence="4" id="KW-1003">Cell membrane</keyword>
<dbReference type="InterPro" id="IPR036890">
    <property type="entry name" value="HATPase_C_sf"/>
</dbReference>
<evidence type="ECO:0000313" key="24">
    <source>
        <dbReference type="EMBL" id="AUD03470.1"/>
    </source>
</evidence>
<comment type="catalytic activity">
    <reaction evidence="1">
        <text>ATP + protein L-histidine = ADP + protein N-phospho-L-histidine.</text>
        <dbReference type="EC" id="2.7.13.3"/>
    </reaction>
</comment>
<dbReference type="InterPro" id="IPR035965">
    <property type="entry name" value="PAS-like_dom_sf"/>
</dbReference>
<feature type="modified residue" description="Phosphohistidine" evidence="16">
    <location>
        <position position="799"/>
    </location>
</feature>
<feature type="modified residue" description="4-aspartylphosphate" evidence="17">
    <location>
        <position position="659"/>
    </location>
</feature>
<dbReference type="SUPFAM" id="SSF47226">
    <property type="entry name" value="Histidine-containing phosphotransfer domain, HPT domain"/>
    <property type="match status" value="1"/>
</dbReference>
<dbReference type="Gene3D" id="3.40.50.2300">
    <property type="match status" value="1"/>
</dbReference>
<gene>
    <name evidence="24" type="ORF">CWM47_17520</name>
</gene>
<dbReference type="InterPro" id="IPR000014">
    <property type="entry name" value="PAS"/>
</dbReference>
<dbReference type="InterPro" id="IPR007891">
    <property type="entry name" value="CHASE3"/>
</dbReference>
<evidence type="ECO:0000256" key="17">
    <source>
        <dbReference type="PROSITE-ProRule" id="PRU00169"/>
    </source>
</evidence>
<dbReference type="CDD" id="cd00130">
    <property type="entry name" value="PAS"/>
    <property type="match status" value="1"/>
</dbReference>
<dbReference type="InterPro" id="IPR003661">
    <property type="entry name" value="HisK_dim/P_dom"/>
</dbReference>
<accession>A0A2K8Z0Q4</accession>
<evidence type="ECO:0000256" key="4">
    <source>
        <dbReference type="ARBA" id="ARBA00022475"/>
    </source>
</evidence>
<dbReference type="InterPro" id="IPR000700">
    <property type="entry name" value="PAS-assoc_C"/>
</dbReference>
<proteinExistence type="predicted"/>
<keyword evidence="25" id="KW-1185">Reference proteome</keyword>
<dbReference type="GO" id="GO:0000155">
    <property type="term" value="F:phosphorelay sensor kinase activity"/>
    <property type="evidence" value="ECO:0007669"/>
    <property type="project" value="InterPro"/>
</dbReference>
<keyword evidence="6" id="KW-0808">Transferase</keyword>
<keyword evidence="12" id="KW-0902">Two-component regulatory system</keyword>
<evidence type="ECO:0000256" key="16">
    <source>
        <dbReference type="PROSITE-ProRule" id="PRU00110"/>
    </source>
</evidence>
<keyword evidence="7 18" id="KW-0812">Transmembrane</keyword>
<evidence type="ECO:0000259" key="22">
    <source>
        <dbReference type="PROSITE" id="PS50113"/>
    </source>
</evidence>
<dbReference type="InterPro" id="IPR036097">
    <property type="entry name" value="HisK_dim/P_sf"/>
</dbReference>
<dbReference type="Pfam" id="PF00512">
    <property type="entry name" value="HisKA"/>
    <property type="match status" value="1"/>
</dbReference>
<dbReference type="SMART" id="SM00448">
    <property type="entry name" value="REC"/>
    <property type="match status" value="1"/>
</dbReference>
<keyword evidence="11 18" id="KW-1133">Transmembrane helix</keyword>
<evidence type="ECO:0000256" key="14">
    <source>
        <dbReference type="ARBA" id="ARBA00064003"/>
    </source>
</evidence>
<dbReference type="Pfam" id="PF00072">
    <property type="entry name" value="Response_reg"/>
    <property type="match status" value="1"/>
</dbReference>
<dbReference type="CDD" id="cd17546">
    <property type="entry name" value="REC_hyHK_CKI1_RcsC-like"/>
    <property type="match status" value="1"/>
</dbReference>
<dbReference type="InterPro" id="IPR005467">
    <property type="entry name" value="His_kinase_dom"/>
</dbReference>
<evidence type="ECO:0000259" key="19">
    <source>
        <dbReference type="PROSITE" id="PS50109"/>
    </source>
</evidence>
<dbReference type="FunFam" id="1.10.287.130:FF:000002">
    <property type="entry name" value="Two-component osmosensing histidine kinase"/>
    <property type="match status" value="1"/>
</dbReference>
<sequence>MNRNQQISCMVAVGLLLTVFIGINARQTILRLIEMNNWEVHTYRVLNKTQRVQTLLTLIDNDLRGYLFSTNAYFKADFERSSRSMGQELMDIESLTIDNPAQTKRLNLLNTIFQHKLARSQSLFEAGVIQAGMARLDSIDRFLALSNRFQQILQETENSENSLLTRRISASKRSASYALISNLVGAGAALGMILWAIYLLYGSLRKSNRLNQKLTDSEQQTKRLLEAVPVSIVIIDKQGKFYYANQAATRLMENLTEAKSYADFVSSVQLFRYPSGEIYPLDQRPTFRALRGEFAQVDDLEMRLNDTAIQLLSSSSPVYDVQGQLQYVITTSIDISERVQSHKRLEEAKKMAETAVKVKEDFLANMSHEIRTPLNAMLGFSELIELTNLDDEQKEYVRLIRTAGKNLLTIVNDILDISKIEAGQIKLESIPFSIQLLTASLKAMCQAAAAEKGLQLTVLIDPDLPTVFLGDPTRLTQILLNLLNNAIKFTKQGHILLQVDQVDDTNPDSRRIRFLVEDTGIGIASHKLSAIFERFQQAENFTTRYYGGTGLGLNIVKALTELPKGSVSVTSMEGQGSRFVVDIPYVIALEQIRMNQQPVSKAVIRQENVRVLVVEDNLMNQRLVQQVLNRLGYQVKIADNGRMGLQMLEEATYDVILMDLQMPIMDGYETTRFIRSKLKLTLPIIAMTAHALPSEKENCLKAGMNDFLSKPFQLEELQQILRPYLSDSQPIRLKSATVDVVPMAVQLFSPQSILEIVDHNMASVIDLLELYLTETPPALEKLQLALDQLDLVEIKRLLHMQKVHTKMLDMGEATRLILEAEELARNQKGIGDVASLVEQYMGQVKAMLPTIRHYIQANRNLISNP</sequence>
<dbReference type="EC" id="2.7.13.3" evidence="3"/>
<dbReference type="PROSITE" id="PS50112">
    <property type="entry name" value="PAS"/>
    <property type="match status" value="1"/>
</dbReference>
<evidence type="ECO:0000256" key="2">
    <source>
        <dbReference type="ARBA" id="ARBA00004651"/>
    </source>
</evidence>
<keyword evidence="5 17" id="KW-0597">Phosphoprotein</keyword>
<dbReference type="PANTHER" id="PTHR45339:SF1">
    <property type="entry name" value="HYBRID SIGNAL TRANSDUCTION HISTIDINE KINASE J"/>
    <property type="match status" value="1"/>
</dbReference>
<dbReference type="InterPro" id="IPR001789">
    <property type="entry name" value="Sig_transdc_resp-reg_receiver"/>
</dbReference>
<comment type="subunit">
    <text evidence="14">At low DSF concentrations, interacts with RpfF.</text>
</comment>
<evidence type="ECO:0000256" key="7">
    <source>
        <dbReference type="ARBA" id="ARBA00022692"/>
    </source>
</evidence>
<dbReference type="Pfam" id="PF08448">
    <property type="entry name" value="PAS_4"/>
    <property type="match status" value="1"/>
</dbReference>
<evidence type="ECO:0000256" key="11">
    <source>
        <dbReference type="ARBA" id="ARBA00022989"/>
    </source>
</evidence>
<dbReference type="PROSITE" id="PS50113">
    <property type="entry name" value="PAC"/>
    <property type="match status" value="1"/>
</dbReference>
<dbReference type="Pfam" id="PF02518">
    <property type="entry name" value="HATPase_c"/>
    <property type="match status" value="1"/>
</dbReference>
<dbReference type="Gene3D" id="3.30.565.10">
    <property type="entry name" value="Histidine kinase-like ATPase, C-terminal domain"/>
    <property type="match status" value="1"/>
</dbReference>
<evidence type="ECO:0000313" key="25">
    <source>
        <dbReference type="Proteomes" id="UP000232883"/>
    </source>
</evidence>
<keyword evidence="10" id="KW-0067">ATP-binding</keyword>